<reference evidence="3" key="2">
    <citation type="submission" date="2015-01" db="EMBL/GenBank/DDBJ databases">
        <title>Evolutionary Origins and Diversification of the Mycorrhizal Mutualists.</title>
        <authorList>
            <consortium name="DOE Joint Genome Institute"/>
            <consortium name="Mycorrhizal Genomics Consortium"/>
            <person name="Kohler A."/>
            <person name="Kuo A."/>
            <person name="Nagy L.G."/>
            <person name="Floudas D."/>
            <person name="Copeland A."/>
            <person name="Barry K.W."/>
            <person name="Cichocki N."/>
            <person name="Veneault-Fourrey C."/>
            <person name="LaButti K."/>
            <person name="Lindquist E.A."/>
            <person name="Lipzen A."/>
            <person name="Lundell T."/>
            <person name="Morin E."/>
            <person name="Murat C."/>
            <person name="Riley R."/>
            <person name="Ohm R."/>
            <person name="Sun H."/>
            <person name="Tunlid A."/>
            <person name="Henrissat B."/>
            <person name="Grigoriev I.V."/>
            <person name="Hibbett D.S."/>
            <person name="Martin F."/>
        </authorList>
    </citation>
    <scope>NUCLEOTIDE SEQUENCE [LARGE SCALE GENOMIC DNA]</scope>
    <source>
        <strain evidence="3">F 1598</strain>
    </source>
</reference>
<evidence type="ECO:0000256" key="1">
    <source>
        <dbReference type="SAM" id="MobiDB-lite"/>
    </source>
</evidence>
<proteinExistence type="predicted"/>
<feature type="compositionally biased region" description="Basic and acidic residues" evidence="1">
    <location>
        <begin position="16"/>
        <end position="25"/>
    </location>
</feature>
<gene>
    <name evidence="2" type="ORF">PILCRDRAFT_10403</name>
</gene>
<protein>
    <submittedName>
        <fullName evidence="2">Uncharacterized protein</fullName>
    </submittedName>
</protein>
<feature type="compositionally biased region" description="Polar residues" evidence="1">
    <location>
        <begin position="86"/>
        <end position="95"/>
    </location>
</feature>
<dbReference type="Proteomes" id="UP000054166">
    <property type="component" value="Unassembled WGS sequence"/>
</dbReference>
<keyword evidence="3" id="KW-1185">Reference proteome</keyword>
<reference evidence="2 3" key="1">
    <citation type="submission" date="2014-04" db="EMBL/GenBank/DDBJ databases">
        <authorList>
            <consortium name="DOE Joint Genome Institute"/>
            <person name="Kuo A."/>
            <person name="Tarkka M."/>
            <person name="Buscot F."/>
            <person name="Kohler A."/>
            <person name="Nagy L.G."/>
            <person name="Floudas D."/>
            <person name="Copeland A."/>
            <person name="Barry K.W."/>
            <person name="Cichocki N."/>
            <person name="Veneault-Fourrey C."/>
            <person name="LaButti K."/>
            <person name="Lindquist E.A."/>
            <person name="Lipzen A."/>
            <person name="Lundell T."/>
            <person name="Morin E."/>
            <person name="Murat C."/>
            <person name="Sun H."/>
            <person name="Tunlid A."/>
            <person name="Henrissat B."/>
            <person name="Grigoriev I.V."/>
            <person name="Hibbett D.S."/>
            <person name="Martin F."/>
            <person name="Nordberg H.P."/>
            <person name="Cantor M.N."/>
            <person name="Hua S.X."/>
        </authorList>
    </citation>
    <scope>NUCLEOTIDE SEQUENCE [LARGE SCALE GENOMIC DNA]</scope>
    <source>
        <strain evidence="2 3">F 1598</strain>
    </source>
</reference>
<evidence type="ECO:0000313" key="3">
    <source>
        <dbReference type="Proteomes" id="UP000054166"/>
    </source>
</evidence>
<name>A0A0C3FI14_PILCF</name>
<feature type="region of interest" description="Disordered" evidence="1">
    <location>
        <begin position="66"/>
        <end position="128"/>
    </location>
</feature>
<accession>A0A0C3FI14</accession>
<sequence length="144" mass="16108">MARGNQKRMAEVLRQWLEDRNRYPKETMNGEGKGGEDSGGGGQESIWGVFGERIRMRLPNHFSSRAPWLRQLEERGSPLGGADPNSAKSKSTSRYSPLAILPSPLQHHTPYRYLGRPTHGDAEPSRLPAGSMSKYWFKKAGWGA</sequence>
<evidence type="ECO:0000313" key="2">
    <source>
        <dbReference type="EMBL" id="KIM79249.1"/>
    </source>
</evidence>
<dbReference type="InParanoid" id="A0A0C3FI14"/>
<dbReference type="AlphaFoldDB" id="A0A0C3FI14"/>
<feature type="region of interest" description="Disordered" evidence="1">
    <location>
        <begin position="16"/>
        <end position="46"/>
    </location>
</feature>
<dbReference type="HOGENOM" id="CLU_1797193_0_0_1"/>
<dbReference type="EMBL" id="KN833010">
    <property type="protein sequence ID" value="KIM79249.1"/>
    <property type="molecule type" value="Genomic_DNA"/>
</dbReference>
<organism evidence="2 3">
    <name type="scientific">Piloderma croceum (strain F 1598)</name>
    <dbReference type="NCBI Taxonomy" id="765440"/>
    <lineage>
        <taxon>Eukaryota</taxon>
        <taxon>Fungi</taxon>
        <taxon>Dikarya</taxon>
        <taxon>Basidiomycota</taxon>
        <taxon>Agaricomycotina</taxon>
        <taxon>Agaricomycetes</taxon>
        <taxon>Agaricomycetidae</taxon>
        <taxon>Atheliales</taxon>
        <taxon>Atheliaceae</taxon>
        <taxon>Piloderma</taxon>
    </lineage>
</organism>